<dbReference type="PANTHER" id="PTHR37746:SF1">
    <property type="entry name" value="TRANSMEMBRANE PROTEIN"/>
    <property type="match status" value="1"/>
</dbReference>
<accession>A0AAW1K553</accession>
<feature type="region of interest" description="Disordered" evidence="1">
    <location>
        <begin position="186"/>
        <end position="208"/>
    </location>
</feature>
<feature type="transmembrane region" description="Helical" evidence="2">
    <location>
        <begin position="37"/>
        <end position="57"/>
    </location>
</feature>
<feature type="compositionally biased region" description="Acidic residues" evidence="1">
    <location>
        <begin position="222"/>
        <end position="233"/>
    </location>
</feature>
<evidence type="ECO:0000256" key="2">
    <source>
        <dbReference type="SAM" id="Phobius"/>
    </source>
</evidence>
<keyword evidence="2" id="KW-0812">Transmembrane</keyword>
<feature type="compositionally biased region" description="Basic and acidic residues" evidence="1">
    <location>
        <begin position="234"/>
        <end position="244"/>
    </location>
</feature>
<feature type="region of interest" description="Disordered" evidence="1">
    <location>
        <begin position="221"/>
        <end position="252"/>
    </location>
</feature>
<protein>
    <submittedName>
        <fullName evidence="3">Uncharacterized protein</fullName>
    </submittedName>
</protein>
<evidence type="ECO:0000313" key="4">
    <source>
        <dbReference type="Proteomes" id="UP001443914"/>
    </source>
</evidence>
<dbReference type="EMBL" id="JBDFQZ010000006">
    <property type="protein sequence ID" value="KAK9714766.1"/>
    <property type="molecule type" value="Genomic_DNA"/>
</dbReference>
<dbReference type="PANTHER" id="PTHR37746">
    <property type="entry name" value="TRANSMEMBRANE PROTEIN"/>
    <property type="match status" value="1"/>
</dbReference>
<gene>
    <name evidence="3" type="ORF">RND81_06G118300</name>
</gene>
<evidence type="ECO:0000256" key="1">
    <source>
        <dbReference type="SAM" id="MobiDB-lite"/>
    </source>
</evidence>
<organism evidence="3 4">
    <name type="scientific">Saponaria officinalis</name>
    <name type="common">Common soapwort</name>
    <name type="synonym">Lychnis saponaria</name>
    <dbReference type="NCBI Taxonomy" id="3572"/>
    <lineage>
        <taxon>Eukaryota</taxon>
        <taxon>Viridiplantae</taxon>
        <taxon>Streptophyta</taxon>
        <taxon>Embryophyta</taxon>
        <taxon>Tracheophyta</taxon>
        <taxon>Spermatophyta</taxon>
        <taxon>Magnoliopsida</taxon>
        <taxon>eudicotyledons</taxon>
        <taxon>Gunneridae</taxon>
        <taxon>Pentapetalae</taxon>
        <taxon>Caryophyllales</taxon>
        <taxon>Caryophyllaceae</taxon>
        <taxon>Caryophylleae</taxon>
        <taxon>Saponaria</taxon>
    </lineage>
</organism>
<evidence type="ECO:0000313" key="3">
    <source>
        <dbReference type="EMBL" id="KAK9714766.1"/>
    </source>
</evidence>
<keyword evidence="2" id="KW-0472">Membrane</keyword>
<sequence length="366" mass="41729">MGSSSSSHLSSCIFFNNHLLNTILTLFLLIILYSPHFLIKLIIFPSLISTLILLFILKLGVSQQILLQHQQPKLETRSCFELEPLIGSDSNSGPGSKTDLESTLLTKEENDPTLQQQHQLELKTESCFELEPITNTGLGSKAELESTPLTKEENDPILLLLEQQHQQLELKTESCFELEPIIDSNSDLKPEVESTPLTKEENPTLQQQQLELKTESCFELEATTDTDSDSDSDSDLKPKVKEENDPAQPYSGESFVEWTVWGPLEVIYEEDEHDETQNDTVLYTDTDTGSSSWSLDEDEFEKIQRWEEEEEGMFEIALDYNGFCNKNDCFVMKKLRKEINGEVDEEDNLIEIDISPSKSENNEFSW</sequence>
<keyword evidence="4" id="KW-1185">Reference proteome</keyword>
<feature type="compositionally biased region" description="Basic and acidic residues" evidence="1">
    <location>
        <begin position="186"/>
        <end position="202"/>
    </location>
</feature>
<reference evidence="3" key="1">
    <citation type="submission" date="2024-03" db="EMBL/GenBank/DDBJ databases">
        <title>WGS assembly of Saponaria officinalis var. Norfolk2.</title>
        <authorList>
            <person name="Jenkins J."/>
            <person name="Shu S."/>
            <person name="Grimwood J."/>
            <person name="Barry K."/>
            <person name="Goodstein D."/>
            <person name="Schmutz J."/>
            <person name="Leebens-Mack J."/>
            <person name="Osbourn A."/>
        </authorList>
    </citation>
    <scope>NUCLEOTIDE SEQUENCE [LARGE SCALE GENOMIC DNA]</scope>
    <source>
        <strain evidence="3">JIC</strain>
    </source>
</reference>
<proteinExistence type="predicted"/>
<feature type="transmembrane region" description="Helical" evidence="2">
    <location>
        <begin position="12"/>
        <end position="31"/>
    </location>
</feature>
<comment type="caution">
    <text evidence="3">The sequence shown here is derived from an EMBL/GenBank/DDBJ whole genome shotgun (WGS) entry which is preliminary data.</text>
</comment>
<name>A0AAW1K553_SAPOF</name>
<keyword evidence="2" id="KW-1133">Transmembrane helix</keyword>
<dbReference type="Proteomes" id="UP001443914">
    <property type="component" value="Unassembled WGS sequence"/>
</dbReference>
<dbReference type="AlphaFoldDB" id="A0AAW1K553"/>